<dbReference type="SMART" id="SM00758">
    <property type="entry name" value="PA14"/>
    <property type="match status" value="1"/>
</dbReference>
<dbReference type="InterPro" id="IPR037524">
    <property type="entry name" value="PA14/GLEYA"/>
</dbReference>
<dbReference type="PANTHER" id="PTHR33734:SF22">
    <property type="entry name" value="MEMBRANE-BOUND LYTIC MUREIN TRANSGLYCOSYLASE D"/>
    <property type="match status" value="1"/>
</dbReference>
<dbReference type="PANTHER" id="PTHR33734">
    <property type="entry name" value="LYSM DOMAIN-CONTAINING GPI-ANCHORED PROTEIN 2"/>
    <property type="match status" value="1"/>
</dbReference>
<evidence type="ECO:0000313" key="4">
    <source>
        <dbReference type="EMBL" id="MYD92028.1"/>
    </source>
</evidence>
<dbReference type="SMART" id="SM00257">
    <property type="entry name" value="LysM"/>
    <property type="match status" value="3"/>
</dbReference>
<evidence type="ECO:0000256" key="1">
    <source>
        <dbReference type="SAM" id="MobiDB-lite"/>
    </source>
</evidence>
<dbReference type="SUPFAM" id="SSF54106">
    <property type="entry name" value="LysM domain"/>
    <property type="match status" value="3"/>
</dbReference>
<gene>
    <name evidence="4" type="ORF">F4Y08_17145</name>
</gene>
<dbReference type="Gene3D" id="3.10.350.10">
    <property type="entry name" value="LysM domain"/>
    <property type="match status" value="3"/>
</dbReference>
<dbReference type="Gene3D" id="3.90.182.10">
    <property type="entry name" value="Toxin - Anthrax Protective Antigen,domain 1"/>
    <property type="match status" value="1"/>
</dbReference>
<feature type="domain" description="PA14" evidence="3">
    <location>
        <begin position="314"/>
        <end position="445"/>
    </location>
</feature>
<dbReference type="CDD" id="cd00118">
    <property type="entry name" value="LysM"/>
    <property type="match status" value="3"/>
</dbReference>
<evidence type="ECO:0000259" key="3">
    <source>
        <dbReference type="PROSITE" id="PS51820"/>
    </source>
</evidence>
<feature type="region of interest" description="Disordered" evidence="1">
    <location>
        <begin position="1"/>
        <end position="44"/>
    </location>
</feature>
<dbReference type="Pfam" id="PF01476">
    <property type="entry name" value="LysM"/>
    <property type="match status" value="3"/>
</dbReference>
<dbReference type="AlphaFoldDB" id="A0A6B1DXS9"/>
<feature type="domain" description="LysM" evidence="2">
    <location>
        <begin position="182"/>
        <end position="226"/>
    </location>
</feature>
<organism evidence="4">
    <name type="scientific">Caldilineaceae bacterium SB0662_bin_9</name>
    <dbReference type="NCBI Taxonomy" id="2605258"/>
    <lineage>
        <taxon>Bacteria</taxon>
        <taxon>Bacillati</taxon>
        <taxon>Chloroflexota</taxon>
        <taxon>Caldilineae</taxon>
        <taxon>Caldilineales</taxon>
        <taxon>Caldilineaceae</taxon>
    </lineage>
</organism>
<feature type="domain" description="LysM" evidence="2">
    <location>
        <begin position="118"/>
        <end position="163"/>
    </location>
</feature>
<reference evidence="4" key="1">
    <citation type="submission" date="2019-09" db="EMBL/GenBank/DDBJ databases">
        <title>Characterisation of the sponge microbiome using genome-centric metagenomics.</title>
        <authorList>
            <person name="Engelberts J.P."/>
            <person name="Robbins S.J."/>
            <person name="De Goeij J.M."/>
            <person name="Aranda M."/>
            <person name="Bell S.C."/>
            <person name="Webster N.S."/>
        </authorList>
    </citation>
    <scope>NUCLEOTIDE SEQUENCE</scope>
    <source>
        <strain evidence="4">SB0662_bin_9</strain>
    </source>
</reference>
<sequence length="445" mass="48327">MPASCIRTGANSDPVKPFGSGRGAYSGRTQLPAWQGPKTPGARLAGRQQQSSWSARIQLRHPGRIQAKSLHETEITMLIRGFAVRLGLIPWLCLLAWATSLAGPPVLAQDPDEPDELPTYEVQAGDTLLELAQRFGVPVEVLVALNNLEEPLGLIFIGQQLLLPSFASQPNQDSGQESVCATPHVVVEGDTLWGLADGWGVTVQQVRELNGLQAGEFLLIGQTVCGPPVISDLQEIGLDEQDNVEGPRRQPEFDPGWIVHPTESFWYTVNLGDTLAWVSARYGMATEALADVNELLPDDDIQPGQLLLVPASTAARKPWTARYWAVPDLSGEPLLTRGEDAVAHNWGNGAPAGSLPSDSFSAEWTGDFDFVGATYRFIGLADQGVRVFFNNDLLLDNWDGETTGPLIADTVLEAGTHAVRVEYWEETGPAMVYVFWFQSVPATPE</sequence>
<dbReference type="InterPro" id="IPR018392">
    <property type="entry name" value="LysM"/>
</dbReference>
<evidence type="ECO:0000259" key="2">
    <source>
        <dbReference type="PROSITE" id="PS51782"/>
    </source>
</evidence>
<dbReference type="InterPro" id="IPR011658">
    <property type="entry name" value="PA14_dom"/>
</dbReference>
<dbReference type="PROSITE" id="PS51782">
    <property type="entry name" value="LYSM"/>
    <property type="match status" value="3"/>
</dbReference>
<protein>
    <submittedName>
        <fullName evidence="4">LysM peptidoglycan-binding domain-containing protein</fullName>
    </submittedName>
</protein>
<feature type="domain" description="LysM" evidence="2">
    <location>
        <begin position="265"/>
        <end position="309"/>
    </location>
</feature>
<dbReference type="PROSITE" id="PS51820">
    <property type="entry name" value="PA14"/>
    <property type="match status" value="1"/>
</dbReference>
<dbReference type="SUPFAM" id="SSF56988">
    <property type="entry name" value="Anthrax protective antigen"/>
    <property type="match status" value="1"/>
</dbReference>
<accession>A0A6B1DXS9</accession>
<comment type="caution">
    <text evidence="4">The sequence shown here is derived from an EMBL/GenBank/DDBJ whole genome shotgun (WGS) entry which is preliminary data.</text>
</comment>
<dbReference type="Pfam" id="PF07691">
    <property type="entry name" value="PA14"/>
    <property type="match status" value="1"/>
</dbReference>
<dbReference type="InterPro" id="IPR036779">
    <property type="entry name" value="LysM_dom_sf"/>
</dbReference>
<proteinExistence type="predicted"/>
<name>A0A6B1DXS9_9CHLR</name>
<dbReference type="EMBL" id="VXPY01000122">
    <property type="protein sequence ID" value="MYD92028.1"/>
    <property type="molecule type" value="Genomic_DNA"/>
</dbReference>